<dbReference type="EC" id="3.1.21.2" evidence="7"/>
<comment type="function">
    <text evidence="7">Endonuclease IV plays a role in DNA repair. It cleaves phosphodiester bonds at apurinic or apyrimidinic (AP) sites, generating a 3'-hydroxyl group and a 5'-terminal sugar phosphate.</text>
</comment>
<feature type="binding site" evidence="7">
    <location>
        <position position="178"/>
    </location>
    <ligand>
        <name>Zn(2+)</name>
        <dbReference type="ChEBI" id="CHEBI:29105"/>
        <label>3</label>
    </ligand>
</feature>
<dbReference type="InterPro" id="IPR013022">
    <property type="entry name" value="Xyl_isomerase-like_TIM-brl"/>
</dbReference>
<feature type="binding site" evidence="7">
    <location>
        <position position="106"/>
    </location>
    <ligand>
        <name>Zn(2+)</name>
        <dbReference type="ChEBI" id="CHEBI:29105"/>
        <label>1</label>
    </ligand>
</feature>
<dbReference type="FunFam" id="3.20.20.150:FF:000001">
    <property type="entry name" value="Probable endonuclease 4"/>
    <property type="match status" value="1"/>
</dbReference>
<dbReference type="NCBIfam" id="TIGR00587">
    <property type="entry name" value="nfo"/>
    <property type="match status" value="1"/>
</dbReference>
<keyword evidence="2 7" id="KW-0479">Metal-binding</keyword>
<dbReference type="GO" id="GO:0008833">
    <property type="term" value="F:deoxyribonuclease IV (phage-T4-induced) activity"/>
    <property type="evidence" value="ECO:0007669"/>
    <property type="project" value="UniProtKB-UniRule"/>
</dbReference>
<dbReference type="GO" id="GO:0008081">
    <property type="term" value="F:phosphoric diester hydrolase activity"/>
    <property type="evidence" value="ECO:0007669"/>
    <property type="project" value="TreeGrafter"/>
</dbReference>
<feature type="domain" description="Xylose isomerase-like TIM barrel" evidence="8">
    <location>
        <begin position="25"/>
        <end position="265"/>
    </location>
</feature>
<dbReference type="SUPFAM" id="SSF51658">
    <property type="entry name" value="Xylose isomerase-like"/>
    <property type="match status" value="1"/>
</dbReference>
<feature type="binding site" evidence="7">
    <location>
        <position position="212"/>
    </location>
    <ligand>
        <name>Zn(2+)</name>
        <dbReference type="ChEBI" id="CHEBI:29105"/>
        <label>2</label>
    </ligand>
</feature>
<feature type="binding site" evidence="7">
    <location>
        <position position="141"/>
    </location>
    <ligand>
        <name>Zn(2+)</name>
        <dbReference type="ChEBI" id="CHEBI:29105"/>
        <label>1</label>
    </ligand>
</feature>
<dbReference type="PANTHER" id="PTHR21445:SF0">
    <property type="entry name" value="APURINIC-APYRIMIDINIC ENDONUCLEASE"/>
    <property type="match status" value="1"/>
</dbReference>
<evidence type="ECO:0000259" key="8">
    <source>
        <dbReference type="Pfam" id="PF01261"/>
    </source>
</evidence>
<dbReference type="EMBL" id="LIZY01000081">
    <property type="protein sequence ID" value="KPJ63556.1"/>
    <property type="molecule type" value="Genomic_DNA"/>
</dbReference>
<comment type="caution">
    <text evidence="9">The sequence shown here is derived from an EMBL/GenBank/DDBJ whole genome shotgun (WGS) entry which is preliminary data.</text>
</comment>
<comment type="catalytic activity">
    <reaction evidence="7">
        <text>Endonucleolytic cleavage to 5'-phosphooligonucleotide end-products.</text>
        <dbReference type="EC" id="3.1.21.2"/>
    </reaction>
</comment>
<evidence type="ECO:0000256" key="6">
    <source>
        <dbReference type="ARBA" id="ARBA00023204"/>
    </source>
</evidence>
<dbReference type="PROSITE" id="PS00731">
    <property type="entry name" value="AP_NUCLEASE_F2_3"/>
    <property type="match status" value="1"/>
</dbReference>
<dbReference type="InterPro" id="IPR018246">
    <property type="entry name" value="AP_endonuc_F2_Zn_BS"/>
</dbReference>
<name>A0A0S7XMI1_9BACT</name>
<evidence type="ECO:0000256" key="2">
    <source>
        <dbReference type="ARBA" id="ARBA00022723"/>
    </source>
</evidence>
<keyword evidence="6 7" id="KW-0234">DNA repair</keyword>
<dbReference type="InterPro" id="IPR036237">
    <property type="entry name" value="Xyl_isomerase-like_sf"/>
</dbReference>
<evidence type="ECO:0000256" key="7">
    <source>
        <dbReference type="HAMAP-Rule" id="MF_00152"/>
    </source>
</evidence>
<dbReference type="HAMAP" id="MF_00152">
    <property type="entry name" value="Nfo"/>
    <property type="match status" value="1"/>
</dbReference>
<keyword evidence="7" id="KW-0255">Endonuclease</keyword>
<dbReference type="GO" id="GO:0003906">
    <property type="term" value="F:DNA-(apurinic or apyrimidinic site) endonuclease activity"/>
    <property type="evidence" value="ECO:0007669"/>
    <property type="project" value="TreeGrafter"/>
</dbReference>
<dbReference type="InterPro" id="IPR001719">
    <property type="entry name" value="AP_endonuc_2"/>
</dbReference>
<feature type="binding site" evidence="7">
    <location>
        <position position="257"/>
    </location>
    <ligand>
        <name>Zn(2+)</name>
        <dbReference type="ChEBI" id="CHEBI:29105"/>
        <label>2</label>
    </ligand>
</feature>
<evidence type="ECO:0000256" key="4">
    <source>
        <dbReference type="ARBA" id="ARBA00022801"/>
    </source>
</evidence>
<evidence type="ECO:0000256" key="1">
    <source>
        <dbReference type="ARBA" id="ARBA00005340"/>
    </source>
</evidence>
<organism evidence="9 10">
    <name type="scientific">candidate division KD3-62 bacterium DG_56</name>
    <dbReference type="NCBI Taxonomy" id="1704032"/>
    <lineage>
        <taxon>Bacteria</taxon>
        <taxon>candidate division KD3-62</taxon>
    </lineage>
</organism>
<evidence type="ECO:0000313" key="10">
    <source>
        <dbReference type="Proteomes" id="UP000052020"/>
    </source>
</evidence>
<feature type="binding site" evidence="7">
    <location>
        <position position="225"/>
    </location>
    <ligand>
        <name>Zn(2+)</name>
        <dbReference type="ChEBI" id="CHEBI:29105"/>
        <label>3</label>
    </ligand>
</feature>
<sequence length="280" mass="30773">MRFGVQIHVGRGLLRAAEEARRKRLECVQIFPRNPRGWHAAAHDPDIDAEFRRRLVEYDIQPLFLHTAYLVNLASPDLALLARSRAAVAADLKRAGRLGADSVIVHAGAHVGAGRQAGIARLAASINALLRARHGPRLLLENTAGAGSELAGDFQDFVAILDRIRRPERLAFCFDTCHAHVAGYDLSTPRGVKRAVDELDRAVGLSRLALIHANDARAPAASHWDAHTHIGEGTIGLAGFRALVNDPRLQHLPVILETPLKCPDDDERNLATIRRLVRRR</sequence>
<dbReference type="AlphaFoldDB" id="A0A0S7XMI1"/>
<keyword evidence="5 7" id="KW-0862">Zinc</keyword>
<dbReference type="Pfam" id="PF01261">
    <property type="entry name" value="AP_endonuc_2"/>
    <property type="match status" value="1"/>
</dbReference>
<proteinExistence type="inferred from homology"/>
<dbReference type="CDD" id="cd00019">
    <property type="entry name" value="AP2Ec"/>
    <property type="match status" value="1"/>
</dbReference>
<dbReference type="PANTHER" id="PTHR21445">
    <property type="entry name" value="ENDONUCLEASE IV ENDODEOXYRIBONUCLEASE IV"/>
    <property type="match status" value="1"/>
</dbReference>
<dbReference type="Gene3D" id="3.20.20.150">
    <property type="entry name" value="Divalent-metal-dependent TIM barrel enzymes"/>
    <property type="match status" value="1"/>
</dbReference>
<keyword evidence="4 7" id="KW-0378">Hydrolase</keyword>
<evidence type="ECO:0000256" key="5">
    <source>
        <dbReference type="ARBA" id="ARBA00022833"/>
    </source>
</evidence>
<feature type="binding site" evidence="7">
    <location>
        <position position="227"/>
    </location>
    <ligand>
        <name>Zn(2+)</name>
        <dbReference type="ChEBI" id="CHEBI:29105"/>
        <label>3</label>
    </ligand>
</feature>
<dbReference type="PROSITE" id="PS00730">
    <property type="entry name" value="AP_NUCLEASE_F2_2"/>
    <property type="match status" value="1"/>
</dbReference>
<accession>A0A0S7XMI1</accession>
<dbReference type="GO" id="GO:0003677">
    <property type="term" value="F:DNA binding"/>
    <property type="evidence" value="ECO:0007669"/>
    <property type="project" value="InterPro"/>
</dbReference>
<comment type="similarity">
    <text evidence="1 7">Belongs to the AP endonuclease 2 family.</text>
</comment>
<feature type="binding site" evidence="7">
    <location>
        <position position="175"/>
    </location>
    <ligand>
        <name>Zn(2+)</name>
        <dbReference type="ChEBI" id="CHEBI:29105"/>
        <label>2</label>
    </ligand>
</feature>
<comment type="cofactor">
    <cofactor evidence="7">
        <name>Zn(2+)</name>
        <dbReference type="ChEBI" id="CHEBI:29105"/>
    </cofactor>
    <text evidence="7">Binds 3 Zn(2+) ions.</text>
</comment>
<dbReference type="PATRIC" id="fig|1704032.3.peg.582"/>
<keyword evidence="3 7" id="KW-0227">DNA damage</keyword>
<reference evidence="9 10" key="1">
    <citation type="journal article" date="2015" name="Microbiome">
        <title>Genomic resolution of linkages in carbon, nitrogen, and sulfur cycling among widespread estuary sediment bacteria.</title>
        <authorList>
            <person name="Baker B.J."/>
            <person name="Lazar C.S."/>
            <person name="Teske A.P."/>
            <person name="Dick G.J."/>
        </authorList>
    </citation>
    <scope>NUCLEOTIDE SEQUENCE [LARGE SCALE GENOMIC DNA]</scope>
    <source>
        <strain evidence="9">DG_56</strain>
    </source>
</reference>
<dbReference type="GO" id="GO:0008270">
    <property type="term" value="F:zinc ion binding"/>
    <property type="evidence" value="ECO:0007669"/>
    <property type="project" value="UniProtKB-UniRule"/>
</dbReference>
<dbReference type="SMART" id="SM00518">
    <property type="entry name" value="AP2Ec"/>
    <property type="match status" value="1"/>
</dbReference>
<dbReference type="PROSITE" id="PS51432">
    <property type="entry name" value="AP_NUCLEASE_F2_4"/>
    <property type="match status" value="1"/>
</dbReference>
<dbReference type="GO" id="GO:0006284">
    <property type="term" value="P:base-excision repair"/>
    <property type="evidence" value="ECO:0007669"/>
    <property type="project" value="TreeGrafter"/>
</dbReference>
<keyword evidence="7" id="KW-0540">Nuclease</keyword>
<feature type="binding site" evidence="7">
    <location>
        <position position="141"/>
    </location>
    <ligand>
        <name>Zn(2+)</name>
        <dbReference type="ChEBI" id="CHEBI:29105"/>
        <label>2</label>
    </ligand>
</feature>
<evidence type="ECO:0000256" key="3">
    <source>
        <dbReference type="ARBA" id="ARBA00022763"/>
    </source>
</evidence>
<feature type="binding site" evidence="7">
    <location>
        <position position="66"/>
    </location>
    <ligand>
        <name>Zn(2+)</name>
        <dbReference type="ChEBI" id="CHEBI:29105"/>
        <label>1</label>
    </ligand>
</feature>
<gene>
    <name evidence="7" type="primary">nfo</name>
    <name evidence="9" type="ORF">AMK68_03760</name>
</gene>
<dbReference type="Proteomes" id="UP000052020">
    <property type="component" value="Unassembled WGS sequence"/>
</dbReference>
<protein>
    <recommendedName>
        <fullName evidence="7">Probable endonuclease 4</fullName>
        <ecNumber evidence="7">3.1.21.2</ecNumber>
    </recommendedName>
    <alternativeName>
        <fullName evidence="7">Endodeoxyribonuclease IV</fullName>
    </alternativeName>
    <alternativeName>
        <fullName evidence="7">Endonuclease IV</fullName>
    </alternativeName>
</protein>
<evidence type="ECO:0000313" key="9">
    <source>
        <dbReference type="EMBL" id="KPJ63556.1"/>
    </source>
</evidence>